<feature type="compositionally biased region" description="Basic and acidic residues" evidence="1">
    <location>
        <begin position="154"/>
        <end position="179"/>
    </location>
</feature>
<proteinExistence type="predicted"/>
<dbReference type="HOGENOM" id="CLU_1401087_0_0_5"/>
<dbReference type="BioCyc" id="AURANTIMONAS:SI859A1_02460-MONOMER"/>
<name>Q1YLT7_AURMS</name>
<gene>
    <name evidence="2" type="ORF">SI859A1_02460</name>
</gene>
<accession>Q1YLT7</accession>
<dbReference type="Proteomes" id="UP000000321">
    <property type="component" value="Unassembled WGS sequence"/>
</dbReference>
<comment type="caution">
    <text evidence="2">The sequence shown here is derived from an EMBL/GenBank/DDBJ whole genome shotgun (WGS) entry which is preliminary data.</text>
</comment>
<organism evidence="2 3">
    <name type="scientific">Aurantimonas manganoxydans (strain ATCC BAA-1229 / DSM 21871 / SI85-9A1)</name>
    <dbReference type="NCBI Taxonomy" id="287752"/>
    <lineage>
        <taxon>Bacteria</taxon>
        <taxon>Pseudomonadati</taxon>
        <taxon>Pseudomonadota</taxon>
        <taxon>Alphaproteobacteria</taxon>
        <taxon>Hyphomicrobiales</taxon>
        <taxon>Aurantimonadaceae</taxon>
        <taxon>Aurantimonas</taxon>
    </lineage>
</organism>
<evidence type="ECO:0000313" key="3">
    <source>
        <dbReference type="Proteomes" id="UP000000321"/>
    </source>
</evidence>
<reference evidence="2 3" key="1">
    <citation type="journal article" date="2008" name="Appl. Environ. Microbiol.">
        <title>Genomic insights into Mn(II) oxidation by the marine alphaproteobacterium Aurantimonas sp. strain SI85-9A1.</title>
        <authorList>
            <person name="Dick G.J."/>
            <person name="Podell S."/>
            <person name="Johnson H.A."/>
            <person name="Rivera-Espinoza Y."/>
            <person name="Bernier-Latmani R."/>
            <person name="McCarthy J.K."/>
            <person name="Torpey J.W."/>
            <person name="Clement B.G."/>
            <person name="Gaasterland T."/>
            <person name="Tebo B.M."/>
        </authorList>
    </citation>
    <scope>NUCLEOTIDE SEQUENCE [LARGE SCALE GENOMIC DNA]</scope>
    <source>
        <strain evidence="2 3">SI85-9A1</strain>
    </source>
</reference>
<dbReference type="EMBL" id="AAPJ01000001">
    <property type="protein sequence ID" value="EAS51644.1"/>
    <property type="molecule type" value="Genomic_DNA"/>
</dbReference>
<protein>
    <submittedName>
        <fullName evidence="2">Uncharacterized protein</fullName>
    </submittedName>
</protein>
<evidence type="ECO:0000313" key="2">
    <source>
        <dbReference type="EMBL" id="EAS51644.1"/>
    </source>
</evidence>
<sequence>MPSTTARSSCNGLELHPLRDRVRHFVLAHDNGEVAFLDDAPEKTFESREGQVALHPDDGLCPDPDVRLAELQGCLEHPDAGRAKRRAINNVEELVEAVRKEGHAAELFPEFSAAGLGRDLLFQLGKGRVEVTADLGVGRQRHAALGPHRLTRLVQREQPGRHGQKQEDHAPQNDRDDRLLATGDEQTDKLRHGV</sequence>
<keyword evidence="3" id="KW-1185">Reference proteome</keyword>
<evidence type="ECO:0000256" key="1">
    <source>
        <dbReference type="SAM" id="MobiDB-lite"/>
    </source>
</evidence>
<feature type="region of interest" description="Disordered" evidence="1">
    <location>
        <begin position="143"/>
        <end position="194"/>
    </location>
</feature>
<dbReference type="AlphaFoldDB" id="Q1YLT7"/>